<evidence type="ECO:0000313" key="9">
    <source>
        <dbReference type="EMBL" id="EAX47372.1"/>
    </source>
</evidence>
<dbReference type="GO" id="GO:0016773">
    <property type="term" value="F:phosphotransferase activity, alcohol group as acceptor"/>
    <property type="evidence" value="ECO:0007669"/>
    <property type="project" value="InterPro"/>
</dbReference>
<comment type="caution">
    <text evidence="9">The sequence shown here is derived from an EMBL/GenBank/DDBJ whole genome shotgun (WGS) entry which is preliminary data.</text>
</comment>
<dbReference type="EMBL" id="AAWL01000011">
    <property type="protein sequence ID" value="EAX47372.1"/>
    <property type="molecule type" value="Genomic_DNA"/>
</dbReference>
<dbReference type="NCBIfam" id="TIGR02199">
    <property type="entry name" value="rfaE_dom_II"/>
    <property type="match status" value="1"/>
</dbReference>
<keyword evidence="3" id="KW-0548">Nucleotidyltransferase</keyword>
<evidence type="ECO:0000256" key="5">
    <source>
        <dbReference type="ARBA" id="ARBA00022840"/>
    </source>
</evidence>
<reference evidence="9 10" key="1">
    <citation type="submission" date="2007-01" db="EMBL/GenBank/DDBJ databases">
        <title>Annotation of the draft genome assembly of Thermosinus carboxydivorans Nor1.</title>
        <authorList>
            <consortium name="US DOE Joint Genome Institute (JGI-ORNL)"/>
            <person name="Larimer F."/>
            <person name="Land M."/>
            <person name="Hauser L."/>
        </authorList>
    </citation>
    <scope>NUCLEOTIDE SEQUENCE [LARGE SCALE GENOMIC DNA]</scope>
    <source>
        <strain evidence="9 10">Nor1</strain>
    </source>
</reference>
<keyword evidence="10" id="KW-1185">Reference proteome</keyword>
<dbReference type="Proteomes" id="UP000005139">
    <property type="component" value="Unassembled WGS sequence"/>
</dbReference>
<dbReference type="InterPro" id="IPR050385">
    <property type="entry name" value="Archaeal_FAD_synthase"/>
</dbReference>
<comment type="catalytic activity">
    <reaction evidence="7">
        <text>D-glycero-beta-D-manno-heptose 1-phosphate + ATP + H(+) = ADP-D-glycero-beta-D-manno-heptose + diphosphate</text>
        <dbReference type="Rhea" id="RHEA:27465"/>
        <dbReference type="ChEBI" id="CHEBI:15378"/>
        <dbReference type="ChEBI" id="CHEBI:30616"/>
        <dbReference type="ChEBI" id="CHEBI:33019"/>
        <dbReference type="ChEBI" id="CHEBI:59967"/>
        <dbReference type="ChEBI" id="CHEBI:61593"/>
        <dbReference type="EC" id="2.7.7.70"/>
    </reaction>
</comment>
<dbReference type="PANTHER" id="PTHR43793">
    <property type="entry name" value="FAD SYNTHASE"/>
    <property type="match status" value="1"/>
</dbReference>
<dbReference type="eggNOG" id="COG0615">
    <property type="taxonomic scope" value="Bacteria"/>
</dbReference>
<dbReference type="InterPro" id="IPR011914">
    <property type="entry name" value="RfaE_dom_II"/>
</dbReference>
<evidence type="ECO:0000259" key="8">
    <source>
        <dbReference type="Pfam" id="PF01467"/>
    </source>
</evidence>
<dbReference type="GO" id="GO:0005524">
    <property type="term" value="F:ATP binding"/>
    <property type="evidence" value="ECO:0007669"/>
    <property type="project" value="UniProtKB-KW"/>
</dbReference>
<organism evidence="9 10">
    <name type="scientific">Thermosinus carboxydivorans Nor1</name>
    <dbReference type="NCBI Taxonomy" id="401526"/>
    <lineage>
        <taxon>Bacteria</taxon>
        <taxon>Bacillati</taxon>
        <taxon>Bacillota</taxon>
        <taxon>Negativicutes</taxon>
        <taxon>Selenomonadales</taxon>
        <taxon>Sporomusaceae</taxon>
        <taxon>Thermosinus</taxon>
    </lineage>
</organism>
<dbReference type="EC" id="2.7.7.70" evidence="1"/>
<dbReference type="InterPro" id="IPR004821">
    <property type="entry name" value="Cyt_trans-like"/>
</dbReference>
<keyword evidence="4" id="KW-0547">Nucleotide-binding</keyword>
<evidence type="ECO:0000256" key="7">
    <source>
        <dbReference type="ARBA" id="ARBA00047428"/>
    </source>
</evidence>
<dbReference type="GO" id="GO:0005975">
    <property type="term" value="P:carbohydrate metabolic process"/>
    <property type="evidence" value="ECO:0007669"/>
    <property type="project" value="InterPro"/>
</dbReference>
<keyword evidence="5" id="KW-0067">ATP-binding</keyword>
<reference evidence="9 10" key="2">
    <citation type="submission" date="2007-01" db="EMBL/GenBank/DDBJ databases">
        <title>Sequencing of the draft genome and assembly of Thermosinus carboxydivorans Nor1.</title>
        <authorList>
            <consortium name="US DOE Joint Genome Institute (JGI-PGF)"/>
            <person name="Copeland A."/>
            <person name="Lucas S."/>
            <person name="Lapidus A."/>
            <person name="Barry K."/>
            <person name="Glavina del Rio T."/>
            <person name="Dalin E."/>
            <person name="Tice H."/>
            <person name="Bruce D."/>
            <person name="Pitluck S."/>
            <person name="Richardson P."/>
        </authorList>
    </citation>
    <scope>NUCLEOTIDE SEQUENCE [LARGE SCALE GENOMIC DNA]</scope>
    <source>
        <strain evidence="9 10">Nor1</strain>
    </source>
</reference>
<dbReference type="Pfam" id="PF01467">
    <property type="entry name" value="CTP_transf_like"/>
    <property type="match status" value="1"/>
</dbReference>
<evidence type="ECO:0000256" key="1">
    <source>
        <dbReference type="ARBA" id="ARBA00012519"/>
    </source>
</evidence>
<dbReference type="Gene3D" id="3.40.50.620">
    <property type="entry name" value="HUPs"/>
    <property type="match status" value="1"/>
</dbReference>
<gene>
    <name evidence="9" type="ORF">TcarDRAFT_1390</name>
</gene>
<sequence>MRVSMKIVTREQLTEIVEKLKAAGKTVVFTNGCFDVLHVGHVRYLAAARALGDCLIVGLNSDDSVRGLKGPTRPVNAECDRAEVLAALAAVDYVVIFPERTAETLVAELRPDIYVKGGDYRVEDLPEAKVVAAYGGKTVLIPEVPGKSTTNVVEKIKSMKYEV</sequence>
<evidence type="ECO:0000256" key="3">
    <source>
        <dbReference type="ARBA" id="ARBA00022695"/>
    </source>
</evidence>
<evidence type="ECO:0000256" key="6">
    <source>
        <dbReference type="ARBA" id="ARBA00023277"/>
    </source>
</evidence>
<dbReference type="InterPro" id="IPR014729">
    <property type="entry name" value="Rossmann-like_a/b/a_fold"/>
</dbReference>
<keyword evidence="2" id="KW-0808">Transferase</keyword>
<dbReference type="PANTHER" id="PTHR43793:SF2">
    <property type="entry name" value="BIFUNCTIONAL PROTEIN HLDE"/>
    <property type="match status" value="1"/>
</dbReference>
<name>A1HRG9_9FIRM</name>
<dbReference type="NCBIfam" id="TIGR00125">
    <property type="entry name" value="cyt_tran_rel"/>
    <property type="match status" value="1"/>
</dbReference>
<keyword evidence="6" id="KW-0119">Carbohydrate metabolism</keyword>
<proteinExistence type="predicted"/>
<evidence type="ECO:0000256" key="2">
    <source>
        <dbReference type="ARBA" id="ARBA00022679"/>
    </source>
</evidence>
<evidence type="ECO:0000313" key="10">
    <source>
        <dbReference type="Proteomes" id="UP000005139"/>
    </source>
</evidence>
<accession>A1HRG9</accession>
<dbReference type="AlphaFoldDB" id="A1HRG9"/>
<evidence type="ECO:0000256" key="4">
    <source>
        <dbReference type="ARBA" id="ARBA00022741"/>
    </source>
</evidence>
<protein>
    <recommendedName>
        <fullName evidence="1">D-glycero-beta-D-manno-heptose 1-phosphate adenylyltransferase</fullName>
        <ecNumber evidence="1">2.7.7.70</ecNumber>
    </recommendedName>
</protein>
<dbReference type="GO" id="GO:0016779">
    <property type="term" value="F:nucleotidyltransferase activity"/>
    <property type="evidence" value="ECO:0007669"/>
    <property type="project" value="UniProtKB-KW"/>
</dbReference>
<feature type="domain" description="Cytidyltransferase-like" evidence="8">
    <location>
        <begin position="29"/>
        <end position="141"/>
    </location>
</feature>
<dbReference type="SUPFAM" id="SSF52374">
    <property type="entry name" value="Nucleotidylyl transferase"/>
    <property type="match status" value="1"/>
</dbReference>